<dbReference type="SUPFAM" id="SSF51430">
    <property type="entry name" value="NAD(P)-linked oxidoreductase"/>
    <property type="match status" value="1"/>
</dbReference>
<dbReference type="Gene3D" id="3.20.20.100">
    <property type="entry name" value="NADP-dependent oxidoreductase domain"/>
    <property type="match status" value="1"/>
</dbReference>
<evidence type="ECO:0000259" key="3">
    <source>
        <dbReference type="Pfam" id="PF00248"/>
    </source>
</evidence>
<dbReference type="EMBL" id="JBBPHU010000001">
    <property type="protein sequence ID" value="KAK7524579.1"/>
    <property type="molecule type" value="Genomic_DNA"/>
</dbReference>
<organism evidence="4 5">
    <name type="scientific">Phyllosticta citriasiana</name>
    <dbReference type="NCBI Taxonomy" id="595635"/>
    <lineage>
        <taxon>Eukaryota</taxon>
        <taxon>Fungi</taxon>
        <taxon>Dikarya</taxon>
        <taxon>Ascomycota</taxon>
        <taxon>Pezizomycotina</taxon>
        <taxon>Dothideomycetes</taxon>
        <taxon>Dothideomycetes incertae sedis</taxon>
        <taxon>Botryosphaeriales</taxon>
        <taxon>Phyllostictaceae</taxon>
        <taxon>Phyllosticta</taxon>
    </lineage>
</organism>
<feature type="compositionally biased region" description="Basic and acidic residues" evidence="2">
    <location>
        <begin position="417"/>
        <end position="426"/>
    </location>
</feature>
<dbReference type="Proteomes" id="UP001363622">
    <property type="component" value="Unassembled WGS sequence"/>
</dbReference>
<dbReference type="InterPro" id="IPR023210">
    <property type="entry name" value="NADP_OxRdtase_dom"/>
</dbReference>
<evidence type="ECO:0000313" key="4">
    <source>
        <dbReference type="EMBL" id="KAK7524579.1"/>
    </source>
</evidence>
<feature type="domain" description="NADP-dependent oxidoreductase" evidence="3">
    <location>
        <begin position="17"/>
        <end position="327"/>
    </location>
</feature>
<feature type="region of interest" description="Disordered" evidence="2">
    <location>
        <begin position="403"/>
        <end position="426"/>
    </location>
</feature>
<proteinExistence type="predicted"/>
<comment type="caution">
    <text evidence="4">The sequence shown here is derived from an EMBL/GenBank/DDBJ whole genome shotgun (WGS) entry which is preliminary data.</text>
</comment>
<dbReference type="InterPro" id="IPR044480">
    <property type="entry name" value="Ara2-like"/>
</dbReference>
<dbReference type="PANTHER" id="PTHR42686:SF1">
    <property type="entry name" value="GH17980P-RELATED"/>
    <property type="match status" value="1"/>
</dbReference>
<accession>A0ABR1L2A6</accession>
<keyword evidence="5" id="KW-1185">Reference proteome</keyword>
<evidence type="ECO:0000256" key="1">
    <source>
        <dbReference type="ARBA" id="ARBA00023002"/>
    </source>
</evidence>
<protein>
    <submittedName>
        <fullName evidence="4">L-galactose dehydrogenase (L-GalDH)</fullName>
    </submittedName>
</protein>
<dbReference type="CDD" id="cd19164">
    <property type="entry name" value="AKR_ARA2"/>
    <property type="match status" value="1"/>
</dbReference>
<name>A0ABR1L2A6_9PEZI</name>
<evidence type="ECO:0000256" key="2">
    <source>
        <dbReference type="SAM" id="MobiDB-lite"/>
    </source>
</evidence>
<dbReference type="PANTHER" id="PTHR42686">
    <property type="entry name" value="GH17980P-RELATED"/>
    <property type="match status" value="1"/>
</dbReference>
<sequence length="426" mass="46703">MSPAAKAKTPLSVSLPPLIFGTATFNHQYNKDPFALDTTGLVQSALELGIRAFDTSPYYGPSESLLGAALATPFVRASFPREEYFLLTKVGRVSSDEFDYSPEWVRASVARSLERLKTPYLDAVYCHDVEFVSEDEVLGAIRELRRIRDETGTVKYVGISGYPVDTLCRIAERVLSETGEPLDIVQNYANFTVQNTTLATKGIQRLVEAGVDVVPNASPLGMGLLRREGVPVGSMGDFHPASRELRAAVRDASDFCDRYGEKLEVLAIRFALETWLQTGAPVGSLGDPASGVPLTRETIEQVGGKKLGVSVIGVSKASELEKTMMVWRSILDGLEDGQGIADRAGRWRRAHEWSRNRKHAVQILAEGVQECLGSFVDYTWDSPSKGFVNQRATKKAVMEVDAKAPWPTPAASPEPEIADRKDLPLR</sequence>
<dbReference type="Pfam" id="PF00248">
    <property type="entry name" value="Aldo_ket_red"/>
    <property type="match status" value="1"/>
</dbReference>
<reference evidence="4 5" key="1">
    <citation type="submission" date="2024-04" db="EMBL/GenBank/DDBJ databases">
        <title>Phyllosticta paracitricarpa is synonymous to the EU quarantine fungus P. citricarpa based on phylogenomic analyses.</title>
        <authorList>
            <consortium name="Lawrence Berkeley National Laboratory"/>
            <person name="Van Ingen-Buijs V.A."/>
            <person name="Van Westerhoven A.C."/>
            <person name="Haridas S."/>
            <person name="Skiadas P."/>
            <person name="Martin F."/>
            <person name="Groenewald J.Z."/>
            <person name="Crous P.W."/>
            <person name="Seidl M.F."/>
        </authorList>
    </citation>
    <scope>NUCLEOTIDE SEQUENCE [LARGE SCALE GENOMIC DNA]</scope>
    <source>
        <strain evidence="4 5">CBS 123371</strain>
    </source>
</reference>
<keyword evidence="1" id="KW-0560">Oxidoreductase</keyword>
<dbReference type="InterPro" id="IPR036812">
    <property type="entry name" value="NAD(P)_OxRdtase_dom_sf"/>
</dbReference>
<dbReference type="InterPro" id="IPR020471">
    <property type="entry name" value="AKR"/>
</dbReference>
<evidence type="ECO:0000313" key="5">
    <source>
        <dbReference type="Proteomes" id="UP001363622"/>
    </source>
</evidence>
<gene>
    <name evidence="4" type="ORF">IWZ03DRAFT_392022</name>
</gene>